<name>A0ABX0PHA9_9BURK</name>
<dbReference type="Proteomes" id="UP000716322">
    <property type="component" value="Unassembled WGS sequence"/>
</dbReference>
<keyword evidence="2" id="KW-1185">Reference proteome</keyword>
<proteinExistence type="predicted"/>
<dbReference type="RefSeq" id="WP_166862845.1">
    <property type="nucleotide sequence ID" value="NZ_JAAQOM010000017.1"/>
</dbReference>
<gene>
    <name evidence="1" type="ORF">HAV22_24780</name>
</gene>
<evidence type="ECO:0000313" key="1">
    <source>
        <dbReference type="EMBL" id="NIA56843.1"/>
    </source>
</evidence>
<evidence type="ECO:0000313" key="2">
    <source>
        <dbReference type="Proteomes" id="UP000716322"/>
    </source>
</evidence>
<organism evidence="1 2">
    <name type="scientific">Telluria antibiotica</name>
    <dbReference type="NCBI Taxonomy" id="2717319"/>
    <lineage>
        <taxon>Bacteria</taxon>
        <taxon>Pseudomonadati</taxon>
        <taxon>Pseudomonadota</taxon>
        <taxon>Betaproteobacteria</taxon>
        <taxon>Burkholderiales</taxon>
        <taxon>Oxalobacteraceae</taxon>
        <taxon>Telluria group</taxon>
        <taxon>Telluria</taxon>
    </lineage>
</organism>
<accession>A0ABX0PHA9</accession>
<protein>
    <submittedName>
        <fullName evidence="1">Uncharacterized protein</fullName>
    </submittedName>
</protein>
<sequence>MDDDLLDELNTPAARRTPRHELLVAALLHLMSQYTVSNAVNNADACDRASGDGPCVKLASVIERHLNALARLPDADPVLRATCEQLSVKWAGLVDRALPAPARRPLLARILGQGRPSPAA</sequence>
<dbReference type="EMBL" id="JAAQOM010000017">
    <property type="protein sequence ID" value="NIA56843.1"/>
    <property type="molecule type" value="Genomic_DNA"/>
</dbReference>
<reference evidence="1 2" key="1">
    <citation type="submission" date="2020-03" db="EMBL/GenBank/DDBJ databases">
        <title>Genome sequence of strain Massilia sp. TW-1.</title>
        <authorList>
            <person name="Chaudhary D.K."/>
        </authorList>
    </citation>
    <scope>NUCLEOTIDE SEQUENCE [LARGE SCALE GENOMIC DNA]</scope>
    <source>
        <strain evidence="1 2">TW-1</strain>
    </source>
</reference>
<comment type="caution">
    <text evidence="1">The sequence shown here is derived from an EMBL/GenBank/DDBJ whole genome shotgun (WGS) entry which is preliminary data.</text>
</comment>